<evidence type="ECO:0000256" key="3">
    <source>
        <dbReference type="PROSITE-ProRule" id="PRU10133"/>
    </source>
</evidence>
<evidence type="ECO:0000256" key="1">
    <source>
        <dbReference type="ARBA" id="ARBA00022679"/>
    </source>
</evidence>
<dbReference type="Pfam" id="PF00179">
    <property type="entry name" value="UQ_con"/>
    <property type="match status" value="1"/>
</dbReference>
<keyword evidence="2 4" id="KW-0833">Ubl conjugation pathway</keyword>
<dbReference type="GO" id="GO:0005524">
    <property type="term" value="F:ATP binding"/>
    <property type="evidence" value="ECO:0007669"/>
    <property type="project" value="UniProtKB-UniRule"/>
</dbReference>
<keyword evidence="7" id="KW-1185">Reference proteome</keyword>
<reference evidence="8" key="1">
    <citation type="submission" date="2025-08" db="UniProtKB">
        <authorList>
            <consortium name="RefSeq"/>
        </authorList>
    </citation>
    <scope>IDENTIFICATION</scope>
</reference>
<evidence type="ECO:0000313" key="8">
    <source>
        <dbReference type="RefSeq" id="XP_055886565.1"/>
    </source>
</evidence>
<keyword evidence="4" id="KW-0067">ATP-binding</keyword>
<feature type="active site" description="Glycyl thioester intermediate" evidence="3">
    <location>
        <position position="90"/>
    </location>
</feature>
<evidence type="ECO:0000256" key="5">
    <source>
        <dbReference type="SAM" id="MobiDB-lite"/>
    </source>
</evidence>
<dbReference type="GeneID" id="106079037"/>
<dbReference type="InterPro" id="IPR000608">
    <property type="entry name" value="UBC"/>
</dbReference>
<dbReference type="AlphaFoldDB" id="A0A9W3AH00"/>
<dbReference type="InterPro" id="IPR050113">
    <property type="entry name" value="Ub_conjugating_enzyme"/>
</dbReference>
<dbReference type="PROSITE" id="PS50127">
    <property type="entry name" value="UBC_2"/>
    <property type="match status" value="1"/>
</dbReference>
<dbReference type="PANTHER" id="PTHR24067">
    <property type="entry name" value="UBIQUITIN-CONJUGATING ENZYME E2"/>
    <property type="match status" value="1"/>
</dbReference>
<dbReference type="SUPFAM" id="SSF54495">
    <property type="entry name" value="UBC-like"/>
    <property type="match status" value="1"/>
</dbReference>
<dbReference type="GO" id="GO:0016740">
    <property type="term" value="F:transferase activity"/>
    <property type="evidence" value="ECO:0007669"/>
    <property type="project" value="UniProtKB-KW"/>
</dbReference>
<dbReference type="Gene3D" id="3.10.110.10">
    <property type="entry name" value="Ubiquitin Conjugating Enzyme"/>
    <property type="match status" value="1"/>
</dbReference>
<dbReference type="CDD" id="cd23806">
    <property type="entry name" value="UBCc_UBE2U"/>
    <property type="match status" value="1"/>
</dbReference>
<dbReference type="OMA" id="SEDMMQW"/>
<evidence type="ECO:0000313" key="7">
    <source>
        <dbReference type="Proteomes" id="UP001165740"/>
    </source>
</evidence>
<evidence type="ECO:0000259" key="6">
    <source>
        <dbReference type="PROSITE" id="PS50127"/>
    </source>
</evidence>
<feature type="region of interest" description="Disordered" evidence="5">
    <location>
        <begin position="280"/>
        <end position="308"/>
    </location>
</feature>
<proteinExistence type="inferred from homology"/>
<accession>A0A9W3AH00</accession>
<evidence type="ECO:0000256" key="4">
    <source>
        <dbReference type="RuleBase" id="RU362109"/>
    </source>
</evidence>
<sequence length="333" mass="38166">MYSRAHLLIELEQQKLQKDSPWGIEASILDETSIFEWMVKIKGLKNTLWEGGIFKVYIKFDEHYNYRPPQVYFQTIPFHPNVDVGTGKPCVDFLDNNEQWKENYSLSMILISLQTLLSNPIVKNAVNVEAAHMLLTSPDSYAQMVKECVIASQKVEAGETIDITETKIKPVASKLQHSRAAKTTQSLRSVKLSFEDYHKTWCAIATSQTKLTQANPVVESVKDKDKLQEIHFGISRQDVEQQFQKQVEDHNNLVYGVFKNKPSAGEIKAAKLAQLNKMKEMYRPPKQSPEPNDENREKLLNRPDIEDQDILDKEVDDLVNWTNNLNSNAIDTT</sequence>
<evidence type="ECO:0000256" key="2">
    <source>
        <dbReference type="ARBA" id="ARBA00022786"/>
    </source>
</evidence>
<feature type="domain" description="UBC core" evidence="6">
    <location>
        <begin position="4"/>
        <end position="154"/>
    </location>
</feature>
<name>A0A9W3AH00_BIOGL</name>
<organism evidence="7 8">
    <name type="scientific">Biomphalaria glabrata</name>
    <name type="common">Bloodfluke planorb</name>
    <name type="synonym">Freshwater snail</name>
    <dbReference type="NCBI Taxonomy" id="6526"/>
    <lineage>
        <taxon>Eukaryota</taxon>
        <taxon>Metazoa</taxon>
        <taxon>Spiralia</taxon>
        <taxon>Lophotrochozoa</taxon>
        <taxon>Mollusca</taxon>
        <taxon>Gastropoda</taxon>
        <taxon>Heterobranchia</taxon>
        <taxon>Euthyneura</taxon>
        <taxon>Panpulmonata</taxon>
        <taxon>Hygrophila</taxon>
        <taxon>Lymnaeoidea</taxon>
        <taxon>Planorbidae</taxon>
        <taxon>Biomphalaria</taxon>
    </lineage>
</organism>
<comment type="similarity">
    <text evidence="4">Belongs to the ubiquitin-conjugating enzyme family.</text>
</comment>
<protein>
    <submittedName>
        <fullName evidence="8">Ubiquitin-conjugating enzyme E2 U-like</fullName>
    </submittedName>
</protein>
<dbReference type="InterPro" id="IPR016135">
    <property type="entry name" value="UBQ-conjugating_enzyme/RWD"/>
</dbReference>
<dbReference type="RefSeq" id="XP_055886565.1">
    <property type="nucleotide sequence ID" value="XM_056030590.1"/>
</dbReference>
<feature type="compositionally biased region" description="Basic and acidic residues" evidence="5">
    <location>
        <begin position="293"/>
        <end position="308"/>
    </location>
</feature>
<dbReference type="Proteomes" id="UP001165740">
    <property type="component" value="Chromosome 5"/>
</dbReference>
<keyword evidence="1" id="KW-0808">Transferase</keyword>
<gene>
    <name evidence="8" type="primary">LOC106079037</name>
</gene>
<keyword evidence="4" id="KW-0547">Nucleotide-binding</keyword>
<dbReference type="PROSITE" id="PS00183">
    <property type="entry name" value="UBC_1"/>
    <property type="match status" value="1"/>
</dbReference>
<dbReference type="SMART" id="SM00212">
    <property type="entry name" value="UBCc"/>
    <property type="match status" value="1"/>
</dbReference>
<dbReference type="OrthoDB" id="9978460at2759"/>
<dbReference type="InterPro" id="IPR023313">
    <property type="entry name" value="UBQ-conjugating_AS"/>
</dbReference>